<dbReference type="EMBL" id="KI925454">
    <property type="protein sequence ID" value="ETW87062.1"/>
    <property type="molecule type" value="Genomic_DNA"/>
</dbReference>
<feature type="region of interest" description="Disordered" evidence="2">
    <location>
        <begin position="464"/>
        <end position="522"/>
    </location>
</feature>
<dbReference type="HOGENOM" id="CLU_319590_0_0_1"/>
<organism evidence="4 5">
    <name type="scientific">Heterobasidion irregulare (strain TC 32-1)</name>
    <dbReference type="NCBI Taxonomy" id="747525"/>
    <lineage>
        <taxon>Eukaryota</taxon>
        <taxon>Fungi</taxon>
        <taxon>Dikarya</taxon>
        <taxon>Basidiomycota</taxon>
        <taxon>Agaricomycotina</taxon>
        <taxon>Agaricomycetes</taxon>
        <taxon>Russulales</taxon>
        <taxon>Bondarzewiaceae</taxon>
        <taxon>Heterobasidion</taxon>
        <taxon>Heterobasidion annosum species complex</taxon>
    </lineage>
</organism>
<keyword evidence="5" id="KW-1185">Reference proteome</keyword>
<dbReference type="InterPro" id="IPR000504">
    <property type="entry name" value="RRM_dom"/>
</dbReference>
<sequence length="909" mass="98127">MSPASREPHHTLPPASREPSLILTPISSSSSSSPQETRFYHQLLSTCRTRPIPSMPPRAFQRPRTWGTRFDSLTSASPPLTPPKQPISHHPSTPSFGHSPTPGNAPSPDVRKRDDKMPHDASVFVGSLPSNIDHQELTRLLSEHLSAHAEVKSIKVVRDAKGGVCAFVQCEDAASATRLIDILRSQPSQPFMGRYLRYEPARALRTLLISYRSSEGDIVFPTLSAQVAPAKARIAGLSSPRKSQGVQVNSVSTPSIRHNIIDGGSTTSESAQSLISPDTPGFMLPPTPDSGSDGGDPAVQASCSRTDDGATEEGMSEQYHNVIFDKTVRDLDPTTIFVGGLEMDGPYAWDENKVMGVFGKYGEVVDVKVVKPVNKRSAFAFVKFSNTDAPARAVAQEHNGMHNGRQIRVQLRNSNPHQRSPWKFAGRGRGKGFPHRFPMERPDFNFPNGGMEGHQPLIIDNMHQDQPSHTMSGYRGEMPSGATSSSSAVSSSYGGNIEPSSYVPSNAHTPDSSTVPPHVSSHLPSGIDSAPLPTAFGPCVPSGPEMTAPIMGYPAMSGVGYYPPQPWYPHPYQYPLHVAPGYHPRFPVPVPQTTQSGAENGGPITTMGGVYHPFAHYPQYPVVVQEPVKDSHPAQPDMQPSQPPLLPTGFIQGEEGLVPLYPREALDQYMNSSSSQNQPVPPRARQEGMRRSMAMPVGAWGQFPYPPPFYPNQGYGTPAMVRGQPLPSPGTMPYGPSWFHNPAFAMPHAGHVHPPAYPSIQPPPGAAPGGFGSPYQPHAPQASTSGSTAWENSPSPMKRYPRRDRTAFPGQMAQHNSGNFAHFHFRNVYARNSPSSSSRPVHGGGVVSMNNIVDYSGVVDGESQPEGITHRGVKASASAPAQFKYGSGRRPSIDHPSSGSQYQAECARG</sequence>
<dbReference type="SMART" id="SM00360">
    <property type="entry name" value="RRM"/>
    <property type="match status" value="2"/>
</dbReference>
<feature type="region of interest" description="Disordered" evidence="2">
    <location>
        <begin position="1"/>
        <end position="116"/>
    </location>
</feature>
<feature type="compositionally biased region" description="Polar residues" evidence="2">
    <location>
        <begin position="781"/>
        <end position="795"/>
    </location>
</feature>
<gene>
    <name evidence="4" type="ORF">HETIRDRAFT_456816</name>
</gene>
<dbReference type="SUPFAM" id="SSF54928">
    <property type="entry name" value="RNA-binding domain, RBD"/>
    <property type="match status" value="2"/>
</dbReference>
<evidence type="ECO:0000313" key="4">
    <source>
        <dbReference type="EMBL" id="ETW87062.1"/>
    </source>
</evidence>
<feature type="domain" description="RRM" evidence="3">
    <location>
        <begin position="121"/>
        <end position="203"/>
    </location>
</feature>
<accession>W4KML5</accession>
<dbReference type="Gene3D" id="3.30.70.330">
    <property type="match status" value="2"/>
</dbReference>
<dbReference type="RefSeq" id="XP_009541008.1">
    <property type="nucleotide sequence ID" value="XM_009542713.1"/>
</dbReference>
<feature type="compositionally biased region" description="Polar residues" evidence="2">
    <location>
        <begin position="90"/>
        <end position="104"/>
    </location>
</feature>
<feature type="region of interest" description="Disordered" evidence="2">
    <location>
        <begin position="256"/>
        <end position="313"/>
    </location>
</feature>
<dbReference type="Proteomes" id="UP000030671">
    <property type="component" value="Unassembled WGS sequence"/>
</dbReference>
<dbReference type="GO" id="GO:0003723">
    <property type="term" value="F:RNA binding"/>
    <property type="evidence" value="ECO:0007669"/>
    <property type="project" value="UniProtKB-UniRule"/>
</dbReference>
<feature type="region of interest" description="Disordered" evidence="2">
    <location>
        <begin position="858"/>
        <end position="909"/>
    </location>
</feature>
<feature type="domain" description="RRM" evidence="3">
    <location>
        <begin position="334"/>
        <end position="414"/>
    </location>
</feature>
<dbReference type="STRING" id="747525.W4KML5"/>
<feature type="region of interest" description="Disordered" evidence="2">
    <location>
        <begin position="759"/>
        <end position="803"/>
    </location>
</feature>
<dbReference type="InParanoid" id="W4KML5"/>
<dbReference type="OrthoDB" id="410044at2759"/>
<evidence type="ECO:0000256" key="2">
    <source>
        <dbReference type="SAM" id="MobiDB-lite"/>
    </source>
</evidence>
<feature type="compositionally biased region" description="Low complexity" evidence="2">
    <location>
        <begin position="480"/>
        <end position="492"/>
    </location>
</feature>
<feature type="compositionally biased region" description="Polar residues" evidence="2">
    <location>
        <begin position="264"/>
        <end position="276"/>
    </location>
</feature>
<feature type="compositionally biased region" description="Polar residues" evidence="2">
    <location>
        <begin position="498"/>
        <end position="515"/>
    </location>
</feature>
<reference evidence="4 5" key="1">
    <citation type="journal article" date="2012" name="New Phytol.">
        <title>Insight into trade-off between wood decay and parasitism from the genome of a fungal forest pathogen.</title>
        <authorList>
            <person name="Olson A."/>
            <person name="Aerts A."/>
            <person name="Asiegbu F."/>
            <person name="Belbahri L."/>
            <person name="Bouzid O."/>
            <person name="Broberg A."/>
            <person name="Canback B."/>
            <person name="Coutinho P.M."/>
            <person name="Cullen D."/>
            <person name="Dalman K."/>
            <person name="Deflorio G."/>
            <person name="van Diepen L.T."/>
            <person name="Dunand C."/>
            <person name="Duplessis S."/>
            <person name="Durling M."/>
            <person name="Gonthier P."/>
            <person name="Grimwood J."/>
            <person name="Fossdal C.G."/>
            <person name="Hansson D."/>
            <person name="Henrissat B."/>
            <person name="Hietala A."/>
            <person name="Himmelstrand K."/>
            <person name="Hoffmeister D."/>
            <person name="Hogberg N."/>
            <person name="James T.Y."/>
            <person name="Karlsson M."/>
            <person name="Kohler A."/>
            <person name="Kues U."/>
            <person name="Lee Y.H."/>
            <person name="Lin Y.C."/>
            <person name="Lind M."/>
            <person name="Lindquist E."/>
            <person name="Lombard V."/>
            <person name="Lucas S."/>
            <person name="Lunden K."/>
            <person name="Morin E."/>
            <person name="Murat C."/>
            <person name="Park J."/>
            <person name="Raffaello T."/>
            <person name="Rouze P."/>
            <person name="Salamov A."/>
            <person name="Schmutz J."/>
            <person name="Solheim H."/>
            <person name="Stahlberg J."/>
            <person name="Velez H."/>
            <person name="de Vries R.P."/>
            <person name="Wiebenga A."/>
            <person name="Woodward S."/>
            <person name="Yakovlev I."/>
            <person name="Garbelotto M."/>
            <person name="Martin F."/>
            <person name="Grigoriev I.V."/>
            <person name="Stenlid J."/>
        </authorList>
    </citation>
    <scope>NUCLEOTIDE SEQUENCE [LARGE SCALE GENOMIC DNA]</scope>
    <source>
        <strain evidence="4 5">TC 32-1</strain>
    </source>
</reference>
<feature type="compositionally biased region" description="Basic and acidic residues" evidence="2">
    <location>
        <begin position="1"/>
        <end position="10"/>
    </location>
</feature>
<dbReference type="InterPro" id="IPR050907">
    <property type="entry name" value="SRSF"/>
</dbReference>
<protein>
    <recommendedName>
        <fullName evidence="3">RRM domain-containing protein</fullName>
    </recommendedName>
</protein>
<evidence type="ECO:0000256" key="1">
    <source>
        <dbReference type="PROSITE-ProRule" id="PRU00176"/>
    </source>
</evidence>
<dbReference type="AlphaFoldDB" id="W4KML5"/>
<dbReference type="KEGG" id="hir:HETIRDRAFT_456816"/>
<dbReference type="GeneID" id="20676777"/>
<proteinExistence type="predicted"/>
<dbReference type="InterPro" id="IPR035979">
    <property type="entry name" value="RBD_domain_sf"/>
</dbReference>
<dbReference type="InterPro" id="IPR012677">
    <property type="entry name" value="Nucleotide-bd_a/b_plait_sf"/>
</dbReference>
<dbReference type="Pfam" id="PF00076">
    <property type="entry name" value="RRM_1"/>
    <property type="match status" value="2"/>
</dbReference>
<dbReference type="PROSITE" id="PS50102">
    <property type="entry name" value="RRM"/>
    <property type="match status" value="2"/>
</dbReference>
<evidence type="ECO:0000259" key="3">
    <source>
        <dbReference type="PROSITE" id="PS50102"/>
    </source>
</evidence>
<name>W4KML5_HETIT</name>
<dbReference type="eggNOG" id="ENOG502SXS4">
    <property type="taxonomic scope" value="Eukaryota"/>
</dbReference>
<keyword evidence="1" id="KW-0694">RNA-binding</keyword>
<dbReference type="PANTHER" id="PTHR23147">
    <property type="entry name" value="SERINE/ARGININE RICH SPLICING FACTOR"/>
    <property type="match status" value="1"/>
</dbReference>
<evidence type="ECO:0000313" key="5">
    <source>
        <dbReference type="Proteomes" id="UP000030671"/>
    </source>
</evidence>